<dbReference type="EMBL" id="CAJNRF010004040">
    <property type="protein sequence ID" value="CAF2055543.1"/>
    <property type="molecule type" value="Genomic_DNA"/>
</dbReference>
<keyword evidence="7 10" id="KW-1133">Transmembrane helix</keyword>
<sequence length="665" mass="77790">MAIPLFIRLQLHQPILNIYDTSEDDPLHCNQAIIRKHFMNDKTPQELFAQAPVREGFDYEIANGNFCSPVKPHAIIFVISKSRNYDSRSAIRRTWGNLAAIKSLWHFSHLELRIIFLIDIDESLLLSISLEHALFHDIVQVHLPQQYSLSTYRDMAMLHWTDTYCSEAILTVKTDDDIFINTYLLANLVNVILKNTTIDESKHECKHSDSSAIIYGYKLPYAKVVRYSNDPALEGTRYIVTKDEYPCEHYPSYMSGFSYIVNRPARSKVLCTFLRDRKPFHMSDVYVTGIIPEYIGIERRHFGLAINYRSSDDCEHFFKQNDADNYITMKLIWHVQRILIILFLAWISLLICSASLYIIHFIWCATKDICTSRFLCPRREIVLYPHLTNFLKTDYSLCSVRSARRGPHQRVIGVSAYLSKRDNIRLLSKVWKYVIEYVKEAKEKYPDWTVRVYHYSLDIAKSEITLIEDKYSNVDFCDSTNIPTLGDITTWLPGKMHRFLPIADSLVDTYMSRDIDSPILERETTIVYGWLDSKHTIHIIRDHHEHNVPILGGLWGIKVNKEHALIKNVSQYLLSPNVVQCYTGKGDQNFLEDYIWPHVTMYDKMTLEFDSFLCKQFPNSRPFPTQKESPTLFIGCRRPNCTQDRHPEECPMECRPPNHPEWIWC</sequence>
<evidence type="ECO:0000256" key="8">
    <source>
        <dbReference type="ARBA" id="ARBA00023034"/>
    </source>
</evidence>
<keyword evidence="5 10" id="KW-0812">Transmembrane</keyword>
<dbReference type="GO" id="GO:0000139">
    <property type="term" value="C:Golgi membrane"/>
    <property type="evidence" value="ECO:0007669"/>
    <property type="project" value="UniProtKB-SubCell"/>
</dbReference>
<evidence type="ECO:0000256" key="10">
    <source>
        <dbReference type="SAM" id="Phobius"/>
    </source>
</evidence>
<comment type="subcellular location">
    <subcellularLocation>
        <location evidence="1">Golgi apparatus membrane</location>
        <topology evidence="1">Single-pass type II membrane protein</topology>
    </subcellularLocation>
</comment>
<comment type="similarity">
    <text evidence="2">Belongs to the glycosyltransferase 31 family.</text>
</comment>
<keyword evidence="3" id="KW-0328">Glycosyltransferase</keyword>
<evidence type="ECO:0000256" key="2">
    <source>
        <dbReference type="ARBA" id="ARBA00008661"/>
    </source>
</evidence>
<name>A0A816Q410_9BILA</name>
<reference evidence="11" key="1">
    <citation type="submission" date="2021-02" db="EMBL/GenBank/DDBJ databases">
        <authorList>
            <person name="Nowell W R."/>
        </authorList>
    </citation>
    <scope>NUCLEOTIDE SEQUENCE</scope>
</reference>
<evidence type="ECO:0000313" key="12">
    <source>
        <dbReference type="Proteomes" id="UP000663856"/>
    </source>
</evidence>
<dbReference type="Proteomes" id="UP000663856">
    <property type="component" value="Unassembled WGS sequence"/>
</dbReference>
<evidence type="ECO:0000256" key="9">
    <source>
        <dbReference type="ARBA" id="ARBA00023136"/>
    </source>
</evidence>
<keyword evidence="6" id="KW-0735">Signal-anchor</keyword>
<gene>
    <name evidence="11" type="ORF">WKI299_LOCUS11151</name>
</gene>
<keyword evidence="8" id="KW-0333">Golgi apparatus</keyword>
<dbReference type="AlphaFoldDB" id="A0A816Q410"/>
<feature type="transmembrane region" description="Helical" evidence="10">
    <location>
        <begin position="338"/>
        <end position="363"/>
    </location>
</feature>
<organism evidence="11 12">
    <name type="scientific">Rotaria magnacalcarata</name>
    <dbReference type="NCBI Taxonomy" id="392030"/>
    <lineage>
        <taxon>Eukaryota</taxon>
        <taxon>Metazoa</taxon>
        <taxon>Spiralia</taxon>
        <taxon>Gnathifera</taxon>
        <taxon>Rotifera</taxon>
        <taxon>Eurotatoria</taxon>
        <taxon>Bdelloidea</taxon>
        <taxon>Philodinida</taxon>
        <taxon>Philodinidae</taxon>
        <taxon>Rotaria</taxon>
    </lineage>
</organism>
<comment type="caution">
    <text evidence="11">The sequence shown here is derived from an EMBL/GenBank/DDBJ whole genome shotgun (WGS) entry which is preliminary data.</text>
</comment>
<accession>A0A816Q410</accession>
<proteinExistence type="inferred from homology"/>
<dbReference type="PANTHER" id="PTHR11214">
    <property type="entry name" value="BETA-1,3-N-ACETYLGLUCOSAMINYLTRANSFERASE"/>
    <property type="match status" value="1"/>
</dbReference>
<keyword evidence="4" id="KW-0808">Transferase</keyword>
<evidence type="ECO:0000256" key="7">
    <source>
        <dbReference type="ARBA" id="ARBA00022989"/>
    </source>
</evidence>
<evidence type="ECO:0000256" key="3">
    <source>
        <dbReference type="ARBA" id="ARBA00022676"/>
    </source>
</evidence>
<evidence type="ECO:0000313" key="11">
    <source>
        <dbReference type="EMBL" id="CAF2055543.1"/>
    </source>
</evidence>
<evidence type="ECO:0000256" key="4">
    <source>
        <dbReference type="ARBA" id="ARBA00022679"/>
    </source>
</evidence>
<protein>
    <submittedName>
        <fullName evidence="11">Uncharacterized protein</fullName>
    </submittedName>
</protein>
<keyword evidence="9 10" id="KW-0472">Membrane</keyword>
<evidence type="ECO:0000256" key="1">
    <source>
        <dbReference type="ARBA" id="ARBA00004323"/>
    </source>
</evidence>
<dbReference type="InterPro" id="IPR002659">
    <property type="entry name" value="Glyco_trans_31"/>
</dbReference>
<dbReference type="GO" id="GO:0016758">
    <property type="term" value="F:hexosyltransferase activity"/>
    <property type="evidence" value="ECO:0007669"/>
    <property type="project" value="InterPro"/>
</dbReference>
<evidence type="ECO:0000256" key="5">
    <source>
        <dbReference type="ARBA" id="ARBA00022692"/>
    </source>
</evidence>
<dbReference type="Pfam" id="PF01762">
    <property type="entry name" value="Galactosyl_T"/>
    <property type="match status" value="1"/>
</dbReference>
<evidence type="ECO:0000256" key="6">
    <source>
        <dbReference type="ARBA" id="ARBA00022968"/>
    </source>
</evidence>
<dbReference type="GO" id="GO:0006493">
    <property type="term" value="P:protein O-linked glycosylation"/>
    <property type="evidence" value="ECO:0007669"/>
    <property type="project" value="TreeGrafter"/>
</dbReference>
<dbReference type="Gene3D" id="3.90.550.50">
    <property type="match status" value="1"/>
</dbReference>
<dbReference type="PANTHER" id="PTHR11214:SF314">
    <property type="entry name" value="HEXOSYLTRANSFERASE"/>
    <property type="match status" value="1"/>
</dbReference>